<accession>A0A915ITH8</accession>
<feature type="compositionally biased region" description="Acidic residues" evidence="1">
    <location>
        <begin position="458"/>
        <end position="467"/>
    </location>
</feature>
<feature type="compositionally biased region" description="Basic and acidic residues" evidence="1">
    <location>
        <begin position="468"/>
        <end position="495"/>
    </location>
</feature>
<evidence type="ECO:0000313" key="3">
    <source>
        <dbReference type="Proteomes" id="UP000887565"/>
    </source>
</evidence>
<dbReference type="AlphaFoldDB" id="A0A915ITH8"/>
<dbReference type="Pfam" id="PF23774">
    <property type="entry name" value="TPR_GEMI5"/>
    <property type="match status" value="1"/>
</dbReference>
<proteinExistence type="predicted"/>
<sequence length="495" mass="57243">MRNHYNRAANFAETTLFQHTGAWDALATAVYDENALQDVEFLSKFKLGIDGVVLEPEIFFKLMTERPYLRFYTDQKGAMTTFVEEINYQCDSNNQIGAAILSTFCSSINRFKRRVKNNFQEILKEKRYSLLFEHIDEAGKWIETAKISAKDEPALLAAYHFKIFDSETAITILLEHNYLRDAFLCCRLYLPVGHPLYKKVLATWTKKLVEEKNHVAVCKCFMAVNDYKSAAEILLDKNDVACKLNVLNIVTYCGLEIFEREKITSLVENLIVEILADFDFYSLNFVLKCRQAEFKHFPIVCEIHQCLAYILSQNNQSFENCDPCFNIHPSCFTLQEIISFKETNFIENAKDLLIKNGYEDQNQRAEFFDRIDQESVKILQLCAEKADLKYALLGLAIDITKAVAHLLSENVEKTRDILENFPDKFKEAKKVLGAVMENYFPTKKLDAVQEKKIVDEDLDQNVETEENSEIHIIENDSEGKQETEQKCDLENIEKP</sequence>
<evidence type="ECO:0000313" key="4">
    <source>
        <dbReference type="WBParaSite" id="nRc.2.0.1.t16684-RA"/>
    </source>
</evidence>
<protein>
    <recommendedName>
        <fullName evidence="2">Gem-associated protein 5 TPR domain-containing protein</fullName>
    </recommendedName>
</protein>
<keyword evidence="3" id="KW-1185">Reference proteome</keyword>
<dbReference type="WBParaSite" id="nRc.2.0.1.t16684-RA">
    <property type="protein sequence ID" value="nRc.2.0.1.t16684-RA"/>
    <property type="gene ID" value="nRc.2.0.1.g16684"/>
</dbReference>
<dbReference type="Proteomes" id="UP000887565">
    <property type="component" value="Unplaced"/>
</dbReference>
<evidence type="ECO:0000256" key="1">
    <source>
        <dbReference type="SAM" id="MobiDB-lite"/>
    </source>
</evidence>
<name>A0A915ITH8_ROMCU</name>
<reference evidence="4" key="1">
    <citation type="submission" date="2022-11" db="UniProtKB">
        <authorList>
            <consortium name="WormBaseParasite"/>
        </authorList>
    </citation>
    <scope>IDENTIFICATION</scope>
</reference>
<evidence type="ECO:0000259" key="2">
    <source>
        <dbReference type="Pfam" id="PF23774"/>
    </source>
</evidence>
<dbReference type="InterPro" id="IPR056421">
    <property type="entry name" value="TPR_GEMI5"/>
</dbReference>
<organism evidence="3 4">
    <name type="scientific">Romanomermis culicivorax</name>
    <name type="common">Nematode worm</name>
    <dbReference type="NCBI Taxonomy" id="13658"/>
    <lineage>
        <taxon>Eukaryota</taxon>
        <taxon>Metazoa</taxon>
        <taxon>Ecdysozoa</taxon>
        <taxon>Nematoda</taxon>
        <taxon>Enoplea</taxon>
        <taxon>Dorylaimia</taxon>
        <taxon>Mermithida</taxon>
        <taxon>Mermithoidea</taxon>
        <taxon>Mermithidae</taxon>
        <taxon>Romanomermis</taxon>
    </lineage>
</organism>
<feature type="region of interest" description="Disordered" evidence="1">
    <location>
        <begin position="458"/>
        <end position="495"/>
    </location>
</feature>
<feature type="domain" description="Gem-associated protein 5 TPR" evidence="2">
    <location>
        <begin position="146"/>
        <end position="271"/>
    </location>
</feature>